<dbReference type="PANTHER" id="PTHR38167:SF1">
    <property type="entry name" value="C2H2-TYPE DOMAIN-CONTAINING PROTEIN"/>
    <property type="match status" value="1"/>
</dbReference>
<feature type="compositionally biased region" description="Acidic residues" evidence="1">
    <location>
        <begin position="155"/>
        <end position="179"/>
    </location>
</feature>
<feature type="region of interest" description="Disordered" evidence="1">
    <location>
        <begin position="137"/>
        <end position="179"/>
    </location>
</feature>
<dbReference type="EMBL" id="JAVFKD010000012">
    <property type="protein sequence ID" value="KAK5993806.1"/>
    <property type="molecule type" value="Genomic_DNA"/>
</dbReference>
<evidence type="ECO:0000256" key="1">
    <source>
        <dbReference type="SAM" id="MobiDB-lite"/>
    </source>
</evidence>
<proteinExistence type="predicted"/>
<comment type="caution">
    <text evidence="2">The sequence shown here is derived from an EMBL/GenBank/DDBJ whole genome shotgun (WGS) entry which is preliminary data.</text>
</comment>
<gene>
    <name evidence="2" type="ORF">PT974_07243</name>
</gene>
<dbReference type="Proteomes" id="UP001338125">
    <property type="component" value="Unassembled WGS sequence"/>
</dbReference>
<reference evidence="2 3" key="1">
    <citation type="submission" date="2024-01" db="EMBL/GenBank/DDBJ databases">
        <title>Complete genome of Cladobotryum mycophilum ATHUM6906.</title>
        <authorList>
            <person name="Christinaki A.C."/>
            <person name="Myridakis A.I."/>
            <person name="Kouvelis V.N."/>
        </authorList>
    </citation>
    <scope>NUCLEOTIDE SEQUENCE [LARGE SCALE GENOMIC DNA]</scope>
    <source>
        <strain evidence="2 3">ATHUM6906</strain>
    </source>
</reference>
<name>A0ABR0SNP7_9HYPO</name>
<keyword evidence="3" id="KW-1185">Reference proteome</keyword>
<evidence type="ECO:0008006" key="4">
    <source>
        <dbReference type="Google" id="ProtNLM"/>
    </source>
</evidence>
<dbReference type="PANTHER" id="PTHR38167">
    <property type="entry name" value="C2H2-TYPE DOMAIN-CONTAINING PROTEIN"/>
    <property type="match status" value="1"/>
</dbReference>
<accession>A0ABR0SNP7</accession>
<protein>
    <recommendedName>
        <fullName evidence="4">C2H2-type domain-containing protein</fullName>
    </recommendedName>
</protein>
<organism evidence="2 3">
    <name type="scientific">Cladobotryum mycophilum</name>
    <dbReference type="NCBI Taxonomy" id="491253"/>
    <lineage>
        <taxon>Eukaryota</taxon>
        <taxon>Fungi</taxon>
        <taxon>Dikarya</taxon>
        <taxon>Ascomycota</taxon>
        <taxon>Pezizomycotina</taxon>
        <taxon>Sordariomycetes</taxon>
        <taxon>Hypocreomycetidae</taxon>
        <taxon>Hypocreales</taxon>
        <taxon>Hypocreaceae</taxon>
        <taxon>Cladobotryum</taxon>
    </lineage>
</organism>
<evidence type="ECO:0000313" key="2">
    <source>
        <dbReference type="EMBL" id="KAK5993806.1"/>
    </source>
</evidence>
<sequence>MNTVKADGISDLDLIKTIPGDHAQAILLFLCANNSILKKAASHARGLASRTTGPLKRKAESVIAICVQCDQPFDTNENTEKDCIYHNGELEVDYDGDAWADHDERCHGTIDTDEMREEHPDGFVWSCCDKSGEEKGCKFGRHQADPAKSKKESYESESTDTEADEEGSFDDEDDDEDNE</sequence>
<evidence type="ECO:0000313" key="3">
    <source>
        <dbReference type="Proteomes" id="UP001338125"/>
    </source>
</evidence>
<feature type="compositionally biased region" description="Basic and acidic residues" evidence="1">
    <location>
        <begin position="137"/>
        <end position="154"/>
    </location>
</feature>